<organism evidence="1 2">
    <name type="scientific">Aspergillus aculeatinus CBS 121060</name>
    <dbReference type="NCBI Taxonomy" id="1448322"/>
    <lineage>
        <taxon>Eukaryota</taxon>
        <taxon>Fungi</taxon>
        <taxon>Dikarya</taxon>
        <taxon>Ascomycota</taxon>
        <taxon>Pezizomycotina</taxon>
        <taxon>Eurotiomycetes</taxon>
        <taxon>Eurotiomycetidae</taxon>
        <taxon>Eurotiales</taxon>
        <taxon>Aspergillaceae</taxon>
        <taxon>Aspergillus</taxon>
        <taxon>Aspergillus subgen. Circumdati</taxon>
    </lineage>
</organism>
<evidence type="ECO:0000313" key="1">
    <source>
        <dbReference type="EMBL" id="RAH73871.1"/>
    </source>
</evidence>
<protein>
    <submittedName>
        <fullName evidence="1">Uncharacterized protein</fullName>
    </submittedName>
</protein>
<accession>A0ACD1HJW0</accession>
<gene>
    <name evidence="1" type="ORF">BO66DRAFT_314020</name>
</gene>
<name>A0ACD1HJW0_9EURO</name>
<proteinExistence type="predicted"/>
<dbReference type="Proteomes" id="UP000249661">
    <property type="component" value="Unassembled WGS sequence"/>
</dbReference>
<evidence type="ECO:0000313" key="2">
    <source>
        <dbReference type="Proteomes" id="UP000249661"/>
    </source>
</evidence>
<sequence>MSTVPTQSRRVSQRQPLACRECTKSKRKCSKTIPCTRCSRLRLSCSREIVQLQRSAARHGAEVDFLDSLVGDLNLLLESTSATAKLELPQIISKVRNRIFQLQTGLEPSLDPQPPVPEPPLPPGPNEAQYHAELVEPAGSSLVTAIEHLAWGRDSAGCFPHLKCGCQYSRPVVSRATPRSSQRSFDLGMDASSAEKLIRFHLCHMAWHHDCIHAPTFLEQCEKFWRTGETDHALWMALYLSVLGATVFAMRISSRAKAAVAIDLDMMPPADHFLTAMLEALYAGHFLEDMSIYALQAIVISTEIAHNLGRSQLNATLFKAAVRIAECLGVHRIREARGASLDTEEAWLETVQREVGKRVWCQMLIQDHFAIPFTNTYSISPSQYSTGSPLNADDYDLTDMPQTVPTVSSYVRALRKIADLMPSLIDGLGSMGQPKPLREQYAHVLLLDKRMRSVVKGFPRFLLQPDAEKELEIPWLGIARRSLAITAAEKIIMIHRPFLFLSFHSSSYQHTRRTCVAAALTILREHETIINEGDFFVWTHSAFCITAAIILCFEVSVASNDSTGGPETDKFRLAILAARNRLADQKSDILAQRGVALIDAIFASEGNLDLDFYRAVADVLRFGQTTQGYSSSNSTTTTTSATTTTLPMLPDISEPYRSPGNTATPDSQSTFDPHPDNMDFETWFNHIFYQLNSSAT</sequence>
<keyword evidence="2" id="KW-1185">Reference proteome</keyword>
<reference evidence="1" key="1">
    <citation type="submission" date="2018-02" db="EMBL/GenBank/DDBJ databases">
        <title>The genomes of Aspergillus section Nigri reveals drivers in fungal speciation.</title>
        <authorList>
            <consortium name="DOE Joint Genome Institute"/>
            <person name="Vesth T.C."/>
            <person name="Nybo J."/>
            <person name="Theobald S."/>
            <person name="Brandl J."/>
            <person name="Frisvad J.C."/>
            <person name="Nielsen K.F."/>
            <person name="Lyhne E.K."/>
            <person name="Kogle M.E."/>
            <person name="Kuo A."/>
            <person name="Riley R."/>
            <person name="Clum A."/>
            <person name="Nolan M."/>
            <person name="Lipzen A."/>
            <person name="Salamov A."/>
            <person name="Henrissat B."/>
            <person name="Wiebenga A."/>
            <person name="De vries R.P."/>
            <person name="Grigoriev I.V."/>
            <person name="Mortensen U.H."/>
            <person name="Andersen M.R."/>
            <person name="Baker S.E."/>
        </authorList>
    </citation>
    <scope>NUCLEOTIDE SEQUENCE</scope>
    <source>
        <strain evidence="1">CBS 121060</strain>
    </source>
</reference>
<dbReference type="EMBL" id="KZ824937">
    <property type="protein sequence ID" value="RAH73871.1"/>
    <property type="molecule type" value="Genomic_DNA"/>
</dbReference>